<keyword evidence="6 18" id="KW-1133">Transmembrane helix</keyword>
<feature type="disulfide bond" evidence="16">
    <location>
        <begin position="317"/>
        <end position="326"/>
    </location>
</feature>
<feature type="disulfide bond" evidence="16">
    <location>
        <begin position="185"/>
        <end position="216"/>
    </location>
</feature>
<keyword evidence="12 18" id="KW-0407">Ion channel</keyword>
<feature type="transmembrane region" description="Helical" evidence="18">
    <location>
        <begin position="394"/>
        <end position="416"/>
    </location>
</feature>
<dbReference type="PRINTS" id="PR01307">
    <property type="entry name" value="P2XRECEPTOR"/>
</dbReference>
<keyword evidence="5 18" id="KW-0812">Transmembrane</keyword>
<dbReference type="GO" id="GO:0005524">
    <property type="term" value="F:ATP binding"/>
    <property type="evidence" value="ECO:0007669"/>
    <property type="project" value="UniProtKB-UniRule"/>
</dbReference>
<keyword evidence="4" id="KW-1003">Cell membrane</keyword>
<dbReference type="Proteomes" id="UP000694580">
    <property type="component" value="Chromosome 6"/>
</dbReference>
<dbReference type="AlphaFoldDB" id="A0AAY4EQD6"/>
<dbReference type="GO" id="GO:0070588">
    <property type="term" value="P:calcium ion transmembrane transport"/>
    <property type="evidence" value="ECO:0007669"/>
    <property type="project" value="TreeGrafter"/>
</dbReference>
<evidence type="ECO:0000313" key="21">
    <source>
        <dbReference type="Proteomes" id="UP000694580"/>
    </source>
</evidence>
<feature type="transmembrane region" description="Helical" evidence="18">
    <location>
        <begin position="29"/>
        <end position="51"/>
    </location>
</feature>
<evidence type="ECO:0000256" key="18">
    <source>
        <dbReference type="RuleBase" id="RU000681"/>
    </source>
</evidence>
<dbReference type="PANTHER" id="PTHR10125:SF12">
    <property type="entry name" value="P2X PURINOCEPTOR 5"/>
    <property type="match status" value="1"/>
</dbReference>
<comment type="catalytic activity">
    <reaction evidence="13">
        <text>Ca(2+)(in) = Ca(2+)(out)</text>
        <dbReference type="Rhea" id="RHEA:29671"/>
        <dbReference type="ChEBI" id="CHEBI:29108"/>
    </reaction>
</comment>
<keyword evidence="9 16" id="KW-1015">Disulfide bond</keyword>
<comment type="caution">
    <text evidence="18">Lacks conserved residue(s) required for the propagation of feature annotation.</text>
</comment>
<dbReference type="GeneTree" id="ENSGT01020000230351"/>
<reference evidence="20" key="3">
    <citation type="submission" date="2025-09" db="UniProtKB">
        <authorList>
            <consortium name="Ensembl"/>
        </authorList>
    </citation>
    <scope>IDENTIFICATION</scope>
</reference>
<keyword evidence="15" id="KW-0547">Nucleotide-binding</keyword>
<evidence type="ECO:0000256" key="9">
    <source>
        <dbReference type="ARBA" id="ARBA00023157"/>
    </source>
</evidence>
<feature type="binding site" evidence="15">
    <location>
        <position position="242"/>
    </location>
    <ligand>
        <name>ATP</name>
        <dbReference type="ChEBI" id="CHEBI:30616"/>
        <note>ligand shared between two neighboring subunits of the homotrimer</note>
    </ligand>
</feature>
<evidence type="ECO:0000256" key="3">
    <source>
        <dbReference type="ARBA" id="ARBA00022448"/>
    </source>
</evidence>
<dbReference type="GO" id="GO:0098794">
    <property type="term" value="C:postsynapse"/>
    <property type="evidence" value="ECO:0007669"/>
    <property type="project" value="GOC"/>
</dbReference>
<evidence type="ECO:0000256" key="12">
    <source>
        <dbReference type="ARBA" id="ARBA00023303"/>
    </source>
</evidence>
<dbReference type="GO" id="GO:0005886">
    <property type="term" value="C:plasma membrane"/>
    <property type="evidence" value="ECO:0007669"/>
    <property type="project" value="UniProtKB-SubCell"/>
</dbReference>
<dbReference type="InterPro" id="IPR059116">
    <property type="entry name" value="P2X_receptor"/>
</dbReference>
<dbReference type="InterPro" id="IPR001429">
    <property type="entry name" value="P2X_purnocptor"/>
</dbReference>
<organism evidence="20 21">
    <name type="scientific">Denticeps clupeoides</name>
    <name type="common">denticle herring</name>
    <dbReference type="NCBI Taxonomy" id="299321"/>
    <lineage>
        <taxon>Eukaryota</taxon>
        <taxon>Metazoa</taxon>
        <taxon>Chordata</taxon>
        <taxon>Craniata</taxon>
        <taxon>Vertebrata</taxon>
        <taxon>Euteleostomi</taxon>
        <taxon>Actinopterygii</taxon>
        <taxon>Neopterygii</taxon>
        <taxon>Teleostei</taxon>
        <taxon>Clupei</taxon>
        <taxon>Clupeiformes</taxon>
        <taxon>Denticipitoidei</taxon>
        <taxon>Denticipitidae</taxon>
        <taxon>Denticeps</taxon>
    </lineage>
</organism>
<dbReference type="PIRSF" id="PIRSF005713">
    <property type="entry name" value="P2X_purinoceptor"/>
    <property type="match status" value="1"/>
</dbReference>
<evidence type="ECO:0000256" key="4">
    <source>
        <dbReference type="ARBA" id="ARBA00022475"/>
    </source>
</evidence>
<feature type="region of interest" description="Disordered" evidence="19">
    <location>
        <begin position="153"/>
        <end position="175"/>
    </location>
</feature>
<evidence type="ECO:0000256" key="16">
    <source>
        <dbReference type="PIRSR" id="PIRSR005713-2"/>
    </source>
</evidence>
<dbReference type="Pfam" id="PF00864">
    <property type="entry name" value="P2X_receptor"/>
    <property type="match status" value="1"/>
</dbReference>
<dbReference type="GO" id="GO:0001614">
    <property type="term" value="F:purinergic nucleotide receptor activity"/>
    <property type="evidence" value="ECO:0007669"/>
    <property type="project" value="UniProtKB-UniRule"/>
</dbReference>
<evidence type="ECO:0000313" key="20">
    <source>
        <dbReference type="Ensembl" id="ENSDCDP00010059875.1"/>
    </source>
</evidence>
<evidence type="ECO:0000256" key="17">
    <source>
        <dbReference type="PIRSR" id="PIRSR005713-3"/>
    </source>
</evidence>
<dbReference type="InterPro" id="IPR053792">
    <property type="entry name" value="P2X_RECEPTOR_CS"/>
</dbReference>
<feature type="binding site" evidence="15">
    <location>
        <position position="368"/>
    </location>
    <ligand>
        <name>ATP</name>
        <dbReference type="ChEBI" id="CHEBI:30616"/>
        <note>ligand shared between two neighboring subunits of the homotrimer</note>
    </ligand>
</feature>
<feature type="binding site" evidence="15">
    <location>
        <begin position="348"/>
        <end position="350"/>
    </location>
    <ligand>
        <name>ATP</name>
        <dbReference type="ChEBI" id="CHEBI:30616"/>
        <note>ligand shared between two neighboring subunits of the homotrimer</note>
    </ligand>
</feature>
<evidence type="ECO:0000256" key="19">
    <source>
        <dbReference type="SAM" id="MobiDB-lite"/>
    </source>
</evidence>
<feature type="transmembrane region" description="Helical" evidence="18">
    <location>
        <begin position="71"/>
        <end position="91"/>
    </location>
</feature>
<keyword evidence="11 14" id="KW-1071">Ligand-gated ion channel</keyword>
<name>A0AAY4EQD6_9TELE</name>
<dbReference type="PROSITE" id="PS01212">
    <property type="entry name" value="P2X_RECEPTOR"/>
    <property type="match status" value="1"/>
</dbReference>
<evidence type="ECO:0000256" key="8">
    <source>
        <dbReference type="ARBA" id="ARBA00023136"/>
    </source>
</evidence>
<evidence type="ECO:0000256" key="14">
    <source>
        <dbReference type="PIRNR" id="PIRNR005713"/>
    </source>
</evidence>
<dbReference type="GO" id="GO:0004931">
    <property type="term" value="F:extracellularly ATP-gated monoatomic cation channel activity"/>
    <property type="evidence" value="ECO:0007669"/>
    <property type="project" value="UniProtKB-UniRule"/>
</dbReference>
<gene>
    <name evidence="20" type="primary">p2rx5</name>
</gene>
<keyword evidence="21" id="KW-1185">Reference proteome</keyword>
<comment type="function">
    <text evidence="18">Receptor for ATP that acts as a ligand-gated ion channel.</text>
</comment>
<evidence type="ECO:0000256" key="15">
    <source>
        <dbReference type="PIRSR" id="PIRSR005713-1"/>
    </source>
</evidence>
<dbReference type="PANTHER" id="PTHR10125">
    <property type="entry name" value="P2X PURINOCEPTOR"/>
    <property type="match status" value="1"/>
</dbReference>
<keyword evidence="8 14" id="KW-0472">Membrane</keyword>
<evidence type="ECO:0000256" key="7">
    <source>
        <dbReference type="ARBA" id="ARBA00023065"/>
    </source>
</evidence>
<evidence type="ECO:0000256" key="13">
    <source>
        <dbReference type="ARBA" id="ARBA00036634"/>
    </source>
</evidence>
<keyword evidence="10" id="KW-0325">Glycoprotein</keyword>
<dbReference type="Ensembl" id="ENSDCDT00010070607.1">
    <property type="protein sequence ID" value="ENSDCDP00010059875.1"/>
    <property type="gene ID" value="ENSDCDG00010033394.1"/>
</dbReference>
<keyword evidence="3 14" id="KW-0813">Transport</keyword>
<comment type="subcellular location">
    <subcellularLocation>
        <location evidence="1">Cell membrane</location>
        <topology evidence="1">Multi-pass membrane protein</topology>
    </subcellularLocation>
    <subcellularLocation>
        <location evidence="18">Membrane</location>
        <topology evidence="18">Multi-pass membrane protein</topology>
    </subcellularLocation>
</comment>
<comment type="similarity">
    <text evidence="2 14 18">Belongs to the P2X receptor family.</text>
</comment>
<evidence type="ECO:0000256" key="2">
    <source>
        <dbReference type="ARBA" id="ARBA00009848"/>
    </source>
</evidence>
<feature type="glycosylation site" description="N-linked (GlcNAc...) asparagine" evidence="17">
    <location>
        <position position="240"/>
    </location>
</feature>
<proteinExistence type="inferred from homology"/>
<evidence type="ECO:0000256" key="1">
    <source>
        <dbReference type="ARBA" id="ARBA00004651"/>
    </source>
</evidence>
<keyword evidence="18" id="KW-0675">Receptor</keyword>
<dbReference type="NCBIfam" id="TIGR00863">
    <property type="entry name" value="P2X"/>
    <property type="match status" value="1"/>
</dbReference>
<keyword evidence="7 14" id="KW-0406">Ion transport</keyword>
<evidence type="ECO:0000256" key="5">
    <source>
        <dbReference type="ARBA" id="ARBA00022692"/>
    </source>
</evidence>
<protein>
    <recommendedName>
        <fullName evidence="14 18">P2X purinoceptor</fullName>
    </recommendedName>
</protein>
<dbReference type="InterPro" id="IPR027309">
    <property type="entry name" value="P2X_extracellular_dom_sf"/>
</dbReference>
<feature type="disulfide bond" evidence="16">
    <location>
        <begin position="273"/>
        <end position="283"/>
    </location>
</feature>
<evidence type="ECO:0000256" key="11">
    <source>
        <dbReference type="ARBA" id="ARBA00023286"/>
    </source>
</evidence>
<sequence length="447" mass="50390">MILGTGGLLVKFCHRFSWSISSLVFSEELVFFLTSLSRCAMAAATSCPFFLSLLDYKTEKYVIAQNKKVGVLFRVFQLAVVGYLVGWVFLWKKGYQEREEALQSSVITKLKGVTLINSSESGLHLWGPEDYVIPPQVKSPSFTATHMCPPRWQPQGAGRGLRGPRGLSRRRNRGRRSRYGRVGVCVVPVARGSRLTQVVISTGIKTGRCLNDTGTCEIHGWCPVESNYRPVEALLKKAENFTIYIKNYIRFPKFGFSKSNVLDGRNDTYLKMCTYNQLHHPYCPIFRLGDLVNWTGHSFEDLAVVGGSIGVLIEWNCDLDKDESRCGPRYSFTRLDVHAQGSVSSGYNFRFARYYKDSEGGMYRTLYKVYGIRIDIMVNGQAGKFSIIPTVVNIGSGLALMGAGVFMCDMILLYMMSKSSLYREKKFETDRYSPVVEPCRLSVPEAF</sequence>
<keyword evidence="15" id="KW-0067">ATP-binding</keyword>
<evidence type="ECO:0000256" key="6">
    <source>
        <dbReference type="ARBA" id="ARBA00022989"/>
    </source>
</evidence>
<reference evidence="20" key="2">
    <citation type="submission" date="2025-08" db="UniProtKB">
        <authorList>
            <consortium name="Ensembl"/>
        </authorList>
    </citation>
    <scope>IDENTIFICATION</scope>
</reference>
<evidence type="ECO:0000256" key="10">
    <source>
        <dbReference type="ARBA" id="ARBA00023180"/>
    </source>
</evidence>
<reference evidence="20 21" key="1">
    <citation type="submission" date="2020-06" db="EMBL/GenBank/DDBJ databases">
        <authorList>
            <consortium name="Wellcome Sanger Institute Data Sharing"/>
        </authorList>
    </citation>
    <scope>NUCLEOTIDE SEQUENCE [LARGE SCALE GENOMIC DNA]</scope>
</reference>
<dbReference type="Gene3D" id="2.60.490.10">
    <property type="entry name" value="atp-gated p2x4 ion channel domain"/>
    <property type="match status" value="1"/>
</dbReference>
<accession>A0AAY4EQD6</accession>
<feature type="binding site" evidence="15">
    <location>
        <begin position="109"/>
        <end position="111"/>
    </location>
    <ligand>
        <name>ATP</name>
        <dbReference type="ChEBI" id="CHEBI:30616"/>
        <note>ligand shared between two neighboring subunits of the homotrimer</note>
    </ligand>
</feature>
<dbReference type="Gene3D" id="1.10.287.940">
    <property type="entry name" value="atp-gated p2x4 ion channel"/>
    <property type="match status" value="1"/>
</dbReference>
<dbReference type="GO" id="GO:0033198">
    <property type="term" value="P:response to ATP"/>
    <property type="evidence" value="ECO:0007669"/>
    <property type="project" value="InterPro"/>
</dbReference>